<dbReference type="AlphaFoldDB" id="A0AAD5WIH4"/>
<comment type="caution">
    <text evidence="1">The sequence shown here is derived from an EMBL/GenBank/DDBJ whole genome shotgun (WGS) entry which is preliminary data.</text>
</comment>
<protein>
    <submittedName>
        <fullName evidence="1">Uncharacterized protein</fullName>
    </submittedName>
</protein>
<dbReference type="EMBL" id="JAHQIW010006908">
    <property type="protein sequence ID" value="KAJ1371090.1"/>
    <property type="molecule type" value="Genomic_DNA"/>
</dbReference>
<evidence type="ECO:0000313" key="2">
    <source>
        <dbReference type="Proteomes" id="UP001196413"/>
    </source>
</evidence>
<gene>
    <name evidence="1" type="ORF">KIN20_032964</name>
</gene>
<accession>A0AAD5WIH4</accession>
<sequence>MHRLYKSPFNRPHNQLAQITIRRYKIVVLAQINFGQFSLRPTPNGGWGVELSQGANIFGFGGHRALGISGNPAGVGISGTDNVIIANERVGVDSGLGAGTNGVNLGSQLQFGNDPFPLHPGGQLGNFIANIGDFFARMISLPAQPPVVPSPDMSTRGGRPDLPPFPPPSHRIGTEGVNPDGFLPRPWLTEEEHIQPVEGESGPKSTNLRDDLFPTLLPFRSDESPHIISAIDAHDLSTLSPGKPRQLPGLIDISTPT</sequence>
<name>A0AAD5WIH4_PARTN</name>
<reference evidence="1" key="1">
    <citation type="submission" date="2021-06" db="EMBL/GenBank/DDBJ databases">
        <title>Parelaphostrongylus tenuis whole genome reference sequence.</title>
        <authorList>
            <person name="Garwood T.J."/>
            <person name="Larsen P.A."/>
            <person name="Fountain-Jones N.M."/>
            <person name="Garbe J.R."/>
            <person name="Macchietto M.G."/>
            <person name="Kania S.A."/>
            <person name="Gerhold R.W."/>
            <person name="Richards J.E."/>
            <person name="Wolf T.M."/>
        </authorList>
    </citation>
    <scope>NUCLEOTIDE SEQUENCE</scope>
    <source>
        <strain evidence="1">MNPRO001-30</strain>
        <tissue evidence="1">Meninges</tissue>
    </source>
</reference>
<organism evidence="1 2">
    <name type="scientific">Parelaphostrongylus tenuis</name>
    <name type="common">Meningeal worm</name>
    <dbReference type="NCBI Taxonomy" id="148309"/>
    <lineage>
        <taxon>Eukaryota</taxon>
        <taxon>Metazoa</taxon>
        <taxon>Ecdysozoa</taxon>
        <taxon>Nematoda</taxon>
        <taxon>Chromadorea</taxon>
        <taxon>Rhabditida</taxon>
        <taxon>Rhabditina</taxon>
        <taxon>Rhabditomorpha</taxon>
        <taxon>Strongyloidea</taxon>
        <taxon>Metastrongylidae</taxon>
        <taxon>Parelaphostrongylus</taxon>
    </lineage>
</organism>
<proteinExistence type="predicted"/>
<keyword evidence="2" id="KW-1185">Reference proteome</keyword>
<dbReference type="Proteomes" id="UP001196413">
    <property type="component" value="Unassembled WGS sequence"/>
</dbReference>
<evidence type="ECO:0000313" key="1">
    <source>
        <dbReference type="EMBL" id="KAJ1371090.1"/>
    </source>
</evidence>